<dbReference type="PRINTS" id="PR00677">
    <property type="entry name" value="PHOSDUCIN"/>
</dbReference>
<proteinExistence type="inferred from homology"/>
<evidence type="ECO:0000256" key="3">
    <source>
        <dbReference type="SAM" id="MobiDB-lite"/>
    </source>
</evidence>
<dbReference type="InterPro" id="IPR024253">
    <property type="entry name" value="Phosducin_thioredoxin-like_dom"/>
</dbReference>
<feature type="domain" description="Phosducin" evidence="4">
    <location>
        <begin position="50"/>
        <end position="267"/>
    </location>
</feature>
<dbReference type="PANTHER" id="PTHR46052">
    <property type="entry name" value="PHOSDUCIN-LIKE PROTEIN"/>
    <property type="match status" value="1"/>
</dbReference>
<dbReference type="PANTHER" id="PTHR46052:SF1">
    <property type="entry name" value="PHOSDUCIN-LIKE PROTEIN"/>
    <property type="match status" value="1"/>
</dbReference>
<dbReference type="CDD" id="cd02987">
    <property type="entry name" value="Phd_like_Phd"/>
    <property type="match status" value="1"/>
</dbReference>
<dbReference type="InterPro" id="IPR051499">
    <property type="entry name" value="Phosducin-like_reg"/>
</dbReference>
<gene>
    <name evidence="5" type="ORF">PR048_021465</name>
</gene>
<comment type="similarity">
    <text evidence="1">Belongs to the phosducin family.</text>
</comment>
<organism evidence="5 6">
    <name type="scientific">Dryococelus australis</name>
    <dbReference type="NCBI Taxonomy" id="614101"/>
    <lineage>
        <taxon>Eukaryota</taxon>
        <taxon>Metazoa</taxon>
        <taxon>Ecdysozoa</taxon>
        <taxon>Arthropoda</taxon>
        <taxon>Hexapoda</taxon>
        <taxon>Insecta</taxon>
        <taxon>Pterygota</taxon>
        <taxon>Neoptera</taxon>
        <taxon>Polyneoptera</taxon>
        <taxon>Phasmatodea</taxon>
        <taxon>Verophasmatodea</taxon>
        <taxon>Anareolatae</taxon>
        <taxon>Phasmatidae</taxon>
        <taxon>Eurycanthinae</taxon>
        <taxon>Dryococelus</taxon>
    </lineage>
</organism>
<accession>A0ABQ9GYG4</accession>
<feature type="region of interest" description="Disordered" evidence="3">
    <location>
        <begin position="19"/>
        <end position="65"/>
    </location>
</feature>
<dbReference type="Proteomes" id="UP001159363">
    <property type="component" value="Chromosome 7"/>
</dbReference>
<keyword evidence="2" id="KW-0597">Phosphoprotein</keyword>
<comment type="caution">
    <text evidence="5">The sequence shown here is derived from an EMBL/GenBank/DDBJ whole genome shotgun (WGS) entry which is preliminary data.</text>
</comment>
<dbReference type="Pfam" id="PF02114">
    <property type="entry name" value="Phosducin"/>
    <property type="match status" value="1"/>
</dbReference>
<evidence type="ECO:0000256" key="1">
    <source>
        <dbReference type="ARBA" id="ARBA00009686"/>
    </source>
</evidence>
<feature type="compositionally biased region" description="Polar residues" evidence="3">
    <location>
        <begin position="35"/>
        <end position="46"/>
    </location>
</feature>
<name>A0ABQ9GYG4_9NEOP</name>
<feature type="compositionally biased region" description="Acidic residues" evidence="3">
    <location>
        <begin position="21"/>
        <end position="34"/>
    </location>
</feature>
<evidence type="ECO:0000256" key="2">
    <source>
        <dbReference type="ARBA" id="ARBA00022553"/>
    </source>
</evidence>
<evidence type="ECO:0000313" key="6">
    <source>
        <dbReference type="Proteomes" id="UP001159363"/>
    </source>
</evidence>
<dbReference type="InterPro" id="IPR001200">
    <property type="entry name" value="Phosducin"/>
</dbReference>
<dbReference type="InterPro" id="IPR023196">
    <property type="entry name" value="Phosducin_N_dom_sf"/>
</dbReference>
<dbReference type="InterPro" id="IPR036249">
    <property type="entry name" value="Thioredoxin-like_sf"/>
</dbReference>
<dbReference type="EMBL" id="JARBHB010000008">
    <property type="protein sequence ID" value="KAJ8877013.1"/>
    <property type="molecule type" value="Genomic_DNA"/>
</dbReference>
<protein>
    <recommendedName>
        <fullName evidence="4">Phosducin domain-containing protein</fullName>
    </recommendedName>
</protein>
<evidence type="ECO:0000259" key="4">
    <source>
        <dbReference type="Pfam" id="PF02114"/>
    </source>
</evidence>
<sequence length="288" mass="32367">MTTLEDTILGERAYCYCSSSESEDENDTAGEEENTSAVSTNVQGSQAAPEPYKWEGSSTNTGPKGVVKDWQRYKQLKVEKRAEQERERLELIKKLSLTCRSTLDDEREKTAEVDPDLADLLSDDFLLEYQKKRMQEMMSQISSLPKFGKVFELKDGEEFLDAVDNNKCANIIVHIYEKNVASCEAMNGCLTVLCQEYIQVKFCKILASVVGVSKHFKVSGVPALLVYKNGQLIGNFVRVSEELGNDFFADDVESFLREHAMLPDKDCIPSIIKSHVEDDGNDSDLSLE</sequence>
<keyword evidence="6" id="KW-1185">Reference proteome</keyword>
<dbReference type="Gene3D" id="1.10.168.10">
    <property type="entry name" value="Phosducin, domain 2"/>
    <property type="match status" value="1"/>
</dbReference>
<dbReference type="Gene3D" id="3.40.30.10">
    <property type="entry name" value="Glutaredoxin"/>
    <property type="match status" value="1"/>
</dbReference>
<dbReference type="SUPFAM" id="SSF52833">
    <property type="entry name" value="Thioredoxin-like"/>
    <property type="match status" value="1"/>
</dbReference>
<reference evidence="5 6" key="1">
    <citation type="submission" date="2023-02" db="EMBL/GenBank/DDBJ databases">
        <title>LHISI_Scaffold_Assembly.</title>
        <authorList>
            <person name="Stuart O.P."/>
            <person name="Cleave R."/>
            <person name="Magrath M.J.L."/>
            <person name="Mikheyev A.S."/>
        </authorList>
    </citation>
    <scope>NUCLEOTIDE SEQUENCE [LARGE SCALE GENOMIC DNA]</scope>
    <source>
        <strain evidence="5">Daus_M_001</strain>
        <tissue evidence="5">Leg muscle</tissue>
    </source>
</reference>
<evidence type="ECO:0000313" key="5">
    <source>
        <dbReference type="EMBL" id="KAJ8877013.1"/>
    </source>
</evidence>